<dbReference type="RefSeq" id="WP_131556188.1">
    <property type="nucleotide sequence ID" value="NZ_SJSN01000001.1"/>
</dbReference>
<protein>
    <submittedName>
        <fullName evidence="3">Alpha-1,2-fucosyltransferase</fullName>
    </submittedName>
</protein>
<evidence type="ECO:0000256" key="2">
    <source>
        <dbReference type="ARBA" id="ARBA00022679"/>
    </source>
</evidence>
<evidence type="ECO:0000256" key="1">
    <source>
        <dbReference type="ARBA" id="ARBA00022676"/>
    </source>
</evidence>
<dbReference type="CDD" id="cd11301">
    <property type="entry name" value="Fut1_Fut2_like"/>
    <property type="match status" value="1"/>
</dbReference>
<keyword evidence="2 3" id="KW-0808">Transferase</keyword>
<dbReference type="AlphaFoldDB" id="A0A4R0PAH2"/>
<accession>A0A4R0PAH2</accession>
<dbReference type="GO" id="GO:0005975">
    <property type="term" value="P:carbohydrate metabolic process"/>
    <property type="evidence" value="ECO:0007669"/>
    <property type="project" value="InterPro"/>
</dbReference>
<dbReference type="Pfam" id="PF01531">
    <property type="entry name" value="Glyco_transf_11"/>
    <property type="match status" value="1"/>
</dbReference>
<dbReference type="GO" id="GO:0016020">
    <property type="term" value="C:membrane"/>
    <property type="evidence" value="ECO:0007669"/>
    <property type="project" value="InterPro"/>
</dbReference>
<dbReference type="PANTHER" id="PTHR11927:SF9">
    <property type="entry name" value="L-FUCOSYLTRANSFERASE"/>
    <property type="match status" value="1"/>
</dbReference>
<proteinExistence type="predicted"/>
<dbReference type="PANTHER" id="PTHR11927">
    <property type="entry name" value="GALACTOSIDE 2-L-FUCOSYLTRANSFERASE"/>
    <property type="match status" value="1"/>
</dbReference>
<keyword evidence="1 3" id="KW-0328">Glycosyltransferase</keyword>
<evidence type="ECO:0000313" key="4">
    <source>
        <dbReference type="Proteomes" id="UP000291485"/>
    </source>
</evidence>
<sequence length="285" mass="33471">MKIVKILGGLGNQMFQYAFYLSMSNKFKNVKVDVNSFENYGLHNGFELEKIFDLKVNKASMLLVKIFDPSYNKWKYRKLRRIFGAKNAMLDEQNEFVFDQEILNNSKNFMYRGYWQNENYFIGISDKIKTAFTFKKPLKDENLSISEVIKNTNSVSLHVRRGDYVGHSLLGGICDLDYYKKAVNLVEETTANPTFFVFSNDIEWCKSHLKINNAHYISWNKNEESYIDMQLMSICKHNIIANSSFSWWGAWLNKNPNKIVIAPKSWTNDSNYDDREVCPKNWIKI</sequence>
<dbReference type="GO" id="GO:0008107">
    <property type="term" value="F:galactoside 2-alpha-L-fucosyltransferase activity"/>
    <property type="evidence" value="ECO:0007669"/>
    <property type="project" value="InterPro"/>
</dbReference>
<dbReference type="InterPro" id="IPR002516">
    <property type="entry name" value="Glyco_trans_11"/>
</dbReference>
<reference evidence="3 4" key="1">
    <citation type="submission" date="2019-02" db="EMBL/GenBank/DDBJ databases">
        <title>Pedobacter sp. RP-3-11 sp. nov., isolated from Arctic soil.</title>
        <authorList>
            <person name="Dahal R.H."/>
        </authorList>
    </citation>
    <scope>NUCLEOTIDE SEQUENCE [LARGE SCALE GENOMIC DNA]</scope>
    <source>
        <strain evidence="3 4">RP-3-11</strain>
    </source>
</reference>
<name>A0A4R0PAH2_9SPHI</name>
<keyword evidence="4" id="KW-1185">Reference proteome</keyword>
<dbReference type="EMBL" id="SJSN01000001">
    <property type="protein sequence ID" value="TCD12754.1"/>
    <property type="molecule type" value="Genomic_DNA"/>
</dbReference>
<evidence type="ECO:0000313" key="3">
    <source>
        <dbReference type="EMBL" id="TCD12754.1"/>
    </source>
</evidence>
<gene>
    <name evidence="3" type="ORF">EZ449_01540</name>
</gene>
<organism evidence="3 4">
    <name type="scientific">Pedobacter frigidisoli</name>
    <dbReference type="NCBI Taxonomy" id="2530455"/>
    <lineage>
        <taxon>Bacteria</taxon>
        <taxon>Pseudomonadati</taxon>
        <taxon>Bacteroidota</taxon>
        <taxon>Sphingobacteriia</taxon>
        <taxon>Sphingobacteriales</taxon>
        <taxon>Sphingobacteriaceae</taxon>
        <taxon>Pedobacter</taxon>
    </lineage>
</organism>
<dbReference type="OrthoDB" id="9794601at2"/>
<dbReference type="Proteomes" id="UP000291485">
    <property type="component" value="Unassembled WGS sequence"/>
</dbReference>
<comment type="caution">
    <text evidence="3">The sequence shown here is derived from an EMBL/GenBank/DDBJ whole genome shotgun (WGS) entry which is preliminary data.</text>
</comment>